<dbReference type="Proteomes" id="UP000054549">
    <property type="component" value="Unassembled WGS sequence"/>
</dbReference>
<dbReference type="EMBL" id="KN818287">
    <property type="protein sequence ID" value="KIL61239.1"/>
    <property type="molecule type" value="Genomic_DNA"/>
</dbReference>
<evidence type="ECO:0000256" key="1">
    <source>
        <dbReference type="SAM" id="MobiDB-lite"/>
    </source>
</evidence>
<evidence type="ECO:0000313" key="3">
    <source>
        <dbReference type="Proteomes" id="UP000054549"/>
    </source>
</evidence>
<keyword evidence="3" id="KW-1185">Reference proteome</keyword>
<evidence type="ECO:0000313" key="2">
    <source>
        <dbReference type="EMBL" id="KIL61239.1"/>
    </source>
</evidence>
<feature type="compositionally biased region" description="Basic and acidic residues" evidence="1">
    <location>
        <begin position="120"/>
        <end position="137"/>
    </location>
</feature>
<gene>
    <name evidence="2" type="ORF">M378DRAFT_13665</name>
</gene>
<sequence>MSSASKGKPKADPTGPSIRVEETVSTSFRSFIQFHGPNLHQPHELSREERPFRLKRKERLQDLSPIQPSLSRAASRGPFESEKSQSTSEETSGQAPQDLVQGSKRDVQVMGAIGGGVFRENLDKGKGRDNERFHEAGGLEFLASMPGHPRQDYDNSGSPKADDRERYRDQLAGVGVPSSQEITHVLSHDVASQLHAARHLKL</sequence>
<organism evidence="2 3">
    <name type="scientific">Amanita muscaria (strain Koide BX008)</name>
    <dbReference type="NCBI Taxonomy" id="946122"/>
    <lineage>
        <taxon>Eukaryota</taxon>
        <taxon>Fungi</taxon>
        <taxon>Dikarya</taxon>
        <taxon>Basidiomycota</taxon>
        <taxon>Agaricomycotina</taxon>
        <taxon>Agaricomycetes</taxon>
        <taxon>Agaricomycetidae</taxon>
        <taxon>Agaricales</taxon>
        <taxon>Pluteineae</taxon>
        <taxon>Amanitaceae</taxon>
        <taxon>Amanita</taxon>
    </lineage>
</organism>
<feature type="compositionally biased region" description="Basic and acidic residues" evidence="1">
    <location>
        <begin position="41"/>
        <end position="52"/>
    </location>
</feature>
<dbReference type="HOGENOM" id="CLU_1133333_0_0_1"/>
<dbReference type="InParanoid" id="A0A0C2T3Z4"/>
<name>A0A0C2T3Z4_AMAMK</name>
<reference evidence="2 3" key="1">
    <citation type="submission" date="2014-04" db="EMBL/GenBank/DDBJ databases">
        <title>Evolutionary Origins and Diversification of the Mycorrhizal Mutualists.</title>
        <authorList>
            <consortium name="DOE Joint Genome Institute"/>
            <consortium name="Mycorrhizal Genomics Consortium"/>
            <person name="Kohler A."/>
            <person name="Kuo A."/>
            <person name="Nagy L.G."/>
            <person name="Floudas D."/>
            <person name="Copeland A."/>
            <person name="Barry K.W."/>
            <person name="Cichocki N."/>
            <person name="Veneault-Fourrey C."/>
            <person name="LaButti K."/>
            <person name="Lindquist E.A."/>
            <person name="Lipzen A."/>
            <person name="Lundell T."/>
            <person name="Morin E."/>
            <person name="Murat C."/>
            <person name="Riley R."/>
            <person name="Ohm R."/>
            <person name="Sun H."/>
            <person name="Tunlid A."/>
            <person name="Henrissat B."/>
            <person name="Grigoriev I.V."/>
            <person name="Hibbett D.S."/>
            <person name="Martin F."/>
        </authorList>
    </citation>
    <scope>NUCLEOTIDE SEQUENCE [LARGE SCALE GENOMIC DNA]</scope>
    <source>
        <strain evidence="2 3">Koide BX008</strain>
    </source>
</reference>
<accession>A0A0C2T3Z4</accession>
<proteinExistence type="predicted"/>
<feature type="region of interest" description="Disordered" evidence="1">
    <location>
        <begin position="1"/>
        <end position="166"/>
    </location>
</feature>
<dbReference type="AlphaFoldDB" id="A0A0C2T3Z4"/>
<protein>
    <submittedName>
        <fullName evidence="2">Uncharacterized protein</fullName>
    </submittedName>
</protein>